<organism evidence="7 8">
    <name type="scientific">Ruegeria haliotis</name>
    <dbReference type="NCBI Taxonomy" id="2747601"/>
    <lineage>
        <taxon>Bacteria</taxon>
        <taxon>Pseudomonadati</taxon>
        <taxon>Pseudomonadota</taxon>
        <taxon>Alphaproteobacteria</taxon>
        <taxon>Rhodobacterales</taxon>
        <taxon>Roseobacteraceae</taxon>
        <taxon>Ruegeria</taxon>
    </lineage>
</organism>
<dbReference type="SUPFAM" id="SSF74653">
    <property type="entry name" value="TolA/TonB C-terminal domain"/>
    <property type="match status" value="1"/>
</dbReference>
<reference evidence="7 8" key="1">
    <citation type="submission" date="2020-06" db="EMBL/GenBank/DDBJ databases">
        <authorList>
            <person name="Cao W.R."/>
        </authorList>
    </citation>
    <scope>NUCLEOTIDE SEQUENCE [LARGE SCALE GENOMIC DNA]</scope>
    <source>
        <strain evidence="7 8">B1Z28</strain>
    </source>
</reference>
<dbReference type="EMBL" id="JABXWT010000001">
    <property type="protein sequence ID" value="NVO54200.1"/>
    <property type="molecule type" value="Genomic_DNA"/>
</dbReference>
<dbReference type="Proteomes" id="UP000630805">
    <property type="component" value="Unassembled WGS sequence"/>
</dbReference>
<evidence type="ECO:0000256" key="3">
    <source>
        <dbReference type="ARBA" id="ARBA00022989"/>
    </source>
</evidence>
<dbReference type="NCBIfam" id="TIGR01352">
    <property type="entry name" value="tonB_Cterm"/>
    <property type="match status" value="1"/>
</dbReference>
<keyword evidence="4" id="KW-0472">Membrane</keyword>
<evidence type="ECO:0000256" key="2">
    <source>
        <dbReference type="ARBA" id="ARBA00022692"/>
    </source>
</evidence>
<name>A0ABX2PKA0_9RHOB</name>
<sequence>MIRGSAFVAIAAILLSLLAHLFGLSFTSPNLVEQPVAGSTPDSVELGNAFEDFAEAAAEPLQPEPAEVPEPPVEAQPEPEPAEVPVSEALVASPDPKQVYAPDTGASTVVQPEAPKPEVTEAVDQSEGEEAASDDTTATPPVEPDTVAETPLGSPDASTAPVTPETEQLAALPSPAPTAVPVVPLEREAIEPEIPDTPVEPVPEDTDSAVTDDETGTSEQAVTASIRPRLPDRPPSPEPKGAVNGSRNFENLRYPEQLIDSPLTVYRREGVDAFKRSSGRNQSGGRGPGNSDTTNYAGEVLVHLNRAPIVYVAARGFARVFFEINPDGTLAWVDVIESSGSADVDRAAKEQVRTASPFPRPPGGVSRKLSFFYQIN</sequence>
<evidence type="ECO:0000259" key="6">
    <source>
        <dbReference type="PROSITE" id="PS52015"/>
    </source>
</evidence>
<dbReference type="PROSITE" id="PS52015">
    <property type="entry name" value="TONB_CTD"/>
    <property type="match status" value="1"/>
</dbReference>
<protein>
    <submittedName>
        <fullName evidence="7">TonB family protein</fullName>
    </submittedName>
</protein>
<evidence type="ECO:0000256" key="5">
    <source>
        <dbReference type="SAM" id="MobiDB-lite"/>
    </source>
</evidence>
<dbReference type="Pfam" id="PF13103">
    <property type="entry name" value="TonB_2"/>
    <property type="match status" value="1"/>
</dbReference>
<feature type="compositionally biased region" description="Acidic residues" evidence="5">
    <location>
        <begin position="124"/>
        <end position="133"/>
    </location>
</feature>
<feature type="compositionally biased region" description="Low complexity" evidence="5">
    <location>
        <begin position="83"/>
        <end position="93"/>
    </location>
</feature>
<gene>
    <name evidence="7" type="ORF">HW561_00140</name>
</gene>
<proteinExistence type="predicted"/>
<comment type="caution">
    <text evidence="7">The sequence shown here is derived from an EMBL/GenBank/DDBJ whole genome shotgun (WGS) entry which is preliminary data.</text>
</comment>
<feature type="compositionally biased region" description="Low complexity" evidence="5">
    <location>
        <begin position="169"/>
        <end position="184"/>
    </location>
</feature>
<dbReference type="InterPro" id="IPR006260">
    <property type="entry name" value="TonB/TolA_C"/>
</dbReference>
<dbReference type="InterPro" id="IPR037682">
    <property type="entry name" value="TonB_C"/>
</dbReference>
<feature type="compositionally biased region" description="Pro residues" evidence="5">
    <location>
        <begin position="62"/>
        <end position="74"/>
    </location>
</feature>
<evidence type="ECO:0000256" key="1">
    <source>
        <dbReference type="ARBA" id="ARBA00004167"/>
    </source>
</evidence>
<keyword evidence="8" id="KW-1185">Reference proteome</keyword>
<feature type="compositionally biased region" description="Acidic residues" evidence="5">
    <location>
        <begin position="202"/>
        <end position="216"/>
    </location>
</feature>
<feature type="region of interest" description="Disordered" evidence="5">
    <location>
        <begin position="56"/>
        <end position="249"/>
    </location>
</feature>
<evidence type="ECO:0000313" key="7">
    <source>
        <dbReference type="EMBL" id="NVO54200.1"/>
    </source>
</evidence>
<comment type="subcellular location">
    <subcellularLocation>
        <location evidence="1">Membrane</location>
        <topology evidence="1">Single-pass membrane protein</topology>
    </subcellularLocation>
</comment>
<accession>A0ABX2PKA0</accession>
<keyword evidence="2" id="KW-0812">Transmembrane</keyword>
<evidence type="ECO:0000256" key="4">
    <source>
        <dbReference type="ARBA" id="ARBA00023136"/>
    </source>
</evidence>
<dbReference type="RefSeq" id="WP_176861157.1">
    <property type="nucleotide sequence ID" value="NZ_JABXWT010000001.1"/>
</dbReference>
<evidence type="ECO:0000313" key="8">
    <source>
        <dbReference type="Proteomes" id="UP000630805"/>
    </source>
</evidence>
<keyword evidence="3" id="KW-1133">Transmembrane helix</keyword>
<dbReference type="Gene3D" id="3.30.1150.10">
    <property type="match status" value="1"/>
</dbReference>
<feature type="domain" description="TonB C-terminal" evidence="6">
    <location>
        <begin position="290"/>
        <end position="376"/>
    </location>
</feature>